<dbReference type="OrthoDB" id="2307319at2759"/>
<sequence length="198" mass="22049">AFPLVLLISILAIGFATMQLWKESDTTSDGATNQHENTSFEGTSAMSEGADFPSTREAIETILPQASEQEIAMYEKQIDNAEIFDPILVISANHAWINQHGLPAYYAVMDAFATNGLNNKRRDEGSRFVFHFAGSGELYTVRDSIHNLFPNAFFYPPSVQAMIPTTPRTQPIGIAWIIIKMGTRKNDFAKDGNFFYAD</sequence>
<gene>
    <name evidence="3" type="ORF">PBRASI_LOCUS9218</name>
</gene>
<feature type="chain" id="PRO_5040247310" evidence="2">
    <location>
        <begin position="19"/>
        <end position="198"/>
    </location>
</feature>
<reference evidence="3" key="1">
    <citation type="submission" date="2021-06" db="EMBL/GenBank/DDBJ databases">
        <authorList>
            <person name="Kallberg Y."/>
            <person name="Tangrot J."/>
            <person name="Rosling A."/>
        </authorList>
    </citation>
    <scope>NUCLEOTIDE SEQUENCE</scope>
    <source>
        <strain evidence="3">BR232B</strain>
    </source>
</reference>
<organism evidence="3 4">
    <name type="scientific">Paraglomus brasilianum</name>
    <dbReference type="NCBI Taxonomy" id="144538"/>
    <lineage>
        <taxon>Eukaryota</taxon>
        <taxon>Fungi</taxon>
        <taxon>Fungi incertae sedis</taxon>
        <taxon>Mucoromycota</taxon>
        <taxon>Glomeromycotina</taxon>
        <taxon>Glomeromycetes</taxon>
        <taxon>Paraglomerales</taxon>
        <taxon>Paraglomeraceae</taxon>
        <taxon>Paraglomus</taxon>
    </lineage>
</organism>
<proteinExistence type="predicted"/>
<dbReference type="Proteomes" id="UP000789739">
    <property type="component" value="Unassembled WGS sequence"/>
</dbReference>
<evidence type="ECO:0000256" key="1">
    <source>
        <dbReference type="SAM" id="MobiDB-lite"/>
    </source>
</evidence>
<accession>A0A9N9GWJ4</accession>
<evidence type="ECO:0000313" key="3">
    <source>
        <dbReference type="EMBL" id="CAG8630419.1"/>
    </source>
</evidence>
<feature type="signal peptide" evidence="2">
    <location>
        <begin position="1"/>
        <end position="18"/>
    </location>
</feature>
<comment type="caution">
    <text evidence="3">The sequence shown here is derived from an EMBL/GenBank/DDBJ whole genome shotgun (WGS) entry which is preliminary data.</text>
</comment>
<feature type="region of interest" description="Disordered" evidence="1">
    <location>
        <begin position="26"/>
        <end position="47"/>
    </location>
</feature>
<dbReference type="AlphaFoldDB" id="A0A9N9GWJ4"/>
<evidence type="ECO:0000313" key="4">
    <source>
        <dbReference type="Proteomes" id="UP000789739"/>
    </source>
</evidence>
<dbReference type="EMBL" id="CAJVPI010001911">
    <property type="protein sequence ID" value="CAG8630419.1"/>
    <property type="molecule type" value="Genomic_DNA"/>
</dbReference>
<keyword evidence="4" id="KW-1185">Reference proteome</keyword>
<feature type="compositionally biased region" description="Polar residues" evidence="1">
    <location>
        <begin position="27"/>
        <end position="46"/>
    </location>
</feature>
<protein>
    <submittedName>
        <fullName evidence="3">1065_t:CDS:1</fullName>
    </submittedName>
</protein>
<feature type="non-terminal residue" evidence="3">
    <location>
        <position position="198"/>
    </location>
</feature>
<name>A0A9N9GWJ4_9GLOM</name>
<evidence type="ECO:0000256" key="2">
    <source>
        <dbReference type="SAM" id="SignalP"/>
    </source>
</evidence>
<keyword evidence="2" id="KW-0732">Signal</keyword>